<sequence length="321" mass="35254">MVRFGGHYTRIKPYRISHKAFAKADEQAKCSRTAQRVKLSLLAAAGRNLTPTGSVALTLGDMLEVIDKGALSERHPAPLLFVHGAWHAAWCWDEHFLSFFADEGYRALAVSLRGHGGSSTSKPLRICSVADYVEDVASVADNLPRRPVVIGHSMGGFVVQKYLESNDAPAAVLMASTPPRGYLGSGLRWMKRHPWDFARVAMTGRSLAYVSTPRLARERFFCAHTPDSHVSKYATRLQEESTRAAVDGLLNLPRPRRVTTTLLVLGAGNDGSVTAREVHATAHAYRTQAEIFPNMGHDMMLESGWPAVAERIHSWLGTQGL</sequence>
<dbReference type="AlphaFoldDB" id="A0A7I9WB94"/>
<dbReference type="InterPro" id="IPR000073">
    <property type="entry name" value="AB_hydrolase_1"/>
</dbReference>
<dbReference type="SUPFAM" id="SSF53474">
    <property type="entry name" value="alpha/beta-Hydrolases"/>
    <property type="match status" value="1"/>
</dbReference>
<evidence type="ECO:0000313" key="2">
    <source>
        <dbReference type="EMBL" id="GFG54689.1"/>
    </source>
</evidence>
<dbReference type="Gene3D" id="3.40.50.1820">
    <property type="entry name" value="alpha/beta hydrolase"/>
    <property type="match status" value="1"/>
</dbReference>
<organism evidence="2 3">
    <name type="scientific">Mycolicibacterium agri</name>
    <name type="common">Mycobacterium agri</name>
    <dbReference type="NCBI Taxonomy" id="36811"/>
    <lineage>
        <taxon>Bacteria</taxon>
        <taxon>Bacillati</taxon>
        <taxon>Actinomycetota</taxon>
        <taxon>Actinomycetes</taxon>
        <taxon>Mycobacteriales</taxon>
        <taxon>Mycobacteriaceae</taxon>
        <taxon>Mycolicibacterium</taxon>
    </lineage>
</organism>
<accession>A0A7I9WB94</accession>
<keyword evidence="2" id="KW-0378">Hydrolase</keyword>
<protein>
    <submittedName>
        <fullName evidence="2">Alpha/beta hydrolase</fullName>
    </submittedName>
</protein>
<dbReference type="Proteomes" id="UP000465302">
    <property type="component" value="Unassembled WGS sequence"/>
</dbReference>
<evidence type="ECO:0000313" key="3">
    <source>
        <dbReference type="Proteomes" id="UP000465302"/>
    </source>
</evidence>
<dbReference type="Pfam" id="PF12697">
    <property type="entry name" value="Abhydrolase_6"/>
    <property type="match status" value="1"/>
</dbReference>
<reference evidence="2 3" key="1">
    <citation type="journal article" date="2019" name="Emerg. Microbes Infect.">
        <title>Comprehensive subspecies identification of 175 nontuberculous mycobacteria species based on 7547 genomic profiles.</title>
        <authorList>
            <person name="Matsumoto Y."/>
            <person name="Kinjo T."/>
            <person name="Motooka D."/>
            <person name="Nabeya D."/>
            <person name="Jung N."/>
            <person name="Uechi K."/>
            <person name="Horii T."/>
            <person name="Iida T."/>
            <person name="Fujita J."/>
            <person name="Nakamura S."/>
        </authorList>
    </citation>
    <scope>NUCLEOTIDE SEQUENCE [LARGE SCALE GENOMIC DNA]</scope>
    <source>
        <strain evidence="2 3">JCM 6377</strain>
    </source>
</reference>
<evidence type="ECO:0000259" key="1">
    <source>
        <dbReference type="Pfam" id="PF12697"/>
    </source>
</evidence>
<feature type="domain" description="AB hydrolase-1" evidence="1">
    <location>
        <begin position="79"/>
        <end position="310"/>
    </location>
</feature>
<proteinExistence type="predicted"/>
<gene>
    <name evidence="2" type="primary">mhpC_1</name>
    <name evidence="2" type="ORF">MAGR_61300</name>
</gene>
<dbReference type="GO" id="GO:0016787">
    <property type="term" value="F:hydrolase activity"/>
    <property type="evidence" value="ECO:0007669"/>
    <property type="project" value="UniProtKB-KW"/>
</dbReference>
<dbReference type="InterPro" id="IPR029058">
    <property type="entry name" value="AB_hydrolase_fold"/>
</dbReference>
<comment type="caution">
    <text evidence="2">The sequence shown here is derived from an EMBL/GenBank/DDBJ whole genome shotgun (WGS) entry which is preliminary data.</text>
</comment>
<dbReference type="InterPro" id="IPR050228">
    <property type="entry name" value="Carboxylesterase_BioH"/>
</dbReference>
<dbReference type="PANTHER" id="PTHR43194:SF2">
    <property type="entry name" value="PEROXISOMAL MEMBRANE PROTEIN LPX1"/>
    <property type="match status" value="1"/>
</dbReference>
<dbReference type="PANTHER" id="PTHR43194">
    <property type="entry name" value="HYDROLASE ALPHA/BETA FOLD FAMILY"/>
    <property type="match status" value="1"/>
</dbReference>
<name>A0A7I9WB94_MYCAG</name>
<dbReference type="EMBL" id="BLKS01000002">
    <property type="protein sequence ID" value="GFG54689.1"/>
    <property type="molecule type" value="Genomic_DNA"/>
</dbReference>